<evidence type="ECO:0000256" key="4">
    <source>
        <dbReference type="ARBA" id="ARBA00023242"/>
    </source>
</evidence>
<sequence length="709" mass="76868">MARLTTWTDQADARLLAAIIETCPAINYQKVADILGGGLTANAVNHRIRKIKARANGVESNSSTPAGTPRKAQPATPRKVDETKKRPRGEESLEDSIAVEDSKKLKTEMEQSMTTPQATPKNRKAEKAVKTEVEEKAEEPVVKVEYLQESGLGEAATLLQRHWMFDPQSLPFAPFVKTHALVTLVQKGLQYWELERTISKDGSIISSSPDTSFFGPTVEDTTTAEQTSEDQSRSADSSKIIESNGHVESSSTEFNASKALQSVEDGDKSTETTVELPGDTAMDEDGDVGMDDQVDNIPQEVFTLATGQSTGVQIAPAKALDLAPQTTILDIPDIDSPILRSTWRPQDPTTLAVYGNNFCGLWKSPSGRWSQSSATYHPLVESHADEPAAVTAMEWNADGTLLAVATYIGMMGTITLYGPTGEVFDTLPDTPLMVSNFSWAPHGLRLVVVMSDPHKSQLALWDQAVKAKEFSHIYQVNSHVYDLAWPEGEIVFALGDKSMHKFSTEGETLEISAVYSTESKKDSWSLLCATTIAGEPLAVAASTQNAKIYVPTHDIVLDDIHAAAITSVQACRLSLPDVDVSRTALLATSSMDGTLKLWRLDLDSKKSTCLHRLSLTPSPAAPTSSVSPDCYAVAGASLNELSVWNVERGGVPMAKLSVPLNVNDGDAQGDTDMLSTKDDMPQRSLTWDSDSKKLALSFSHKIAVVDFQR</sequence>
<accession>A0A168CTU5</accession>
<protein>
    <submittedName>
        <fullName evidence="6">WD repeat protein</fullName>
    </submittedName>
</protein>
<dbReference type="OrthoDB" id="1367865at2759"/>
<comment type="subcellular location">
    <subcellularLocation>
        <location evidence="1">Nucleus</location>
    </subcellularLocation>
</comment>
<feature type="compositionally biased region" description="Basic and acidic residues" evidence="5">
    <location>
        <begin position="78"/>
        <end position="91"/>
    </location>
</feature>
<dbReference type="GO" id="GO:0006357">
    <property type="term" value="P:regulation of transcription by RNA polymerase II"/>
    <property type="evidence" value="ECO:0007669"/>
    <property type="project" value="TreeGrafter"/>
</dbReference>
<evidence type="ECO:0000256" key="2">
    <source>
        <dbReference type="ARBA" id="ARBA00022574"/>
    </source>
</evidence>
<dbReference type="InterPro" id="IPR045183">
    <property type="entry name" value="Ebi-like"/>
</dbReference>
<dbReference type="PANTHER" id="PTHR22846:SF2">
    <property type="entry name" value="F-BOX-LIKE_WD REPEAT-CONTAINING PROTEIN EBI"/>
    <property type="match status" value="1"/>
</dbReference>
<keyword evidence="3" id="KW-0677">Repeat</keyword>
<comment type="caution">
    <text evidence="6">The sequence shown here is derived from an EMBL/GenBank/DDBJ whole genome shotgun (WGS) entry which is preliminary data.</text>
</comment>
<feature type="compositionally biased region" description="Polar residues" evidence="5">
    <location>
        <begin position="110"/>
        <end position="120"/>
    </location>
</feature>
<feature type="region of interest" description="Disordered" evidence="5">
    <location>
        <begin position="54"/>
        <end position="125"/>
    </location>
</feature>
<keyword evidence="7" id="KW-1185">Reference proteome</keyword>
<feature type="region of interest" description="Disordered" evidence="5">
    <location>
        <begin position="260"/>
        <end position="285"/>
    </location>
</feature>
<name>A0A168CTU5_9EURO</name>
<keyword evidence="4" id="KW-0539">Nucleus</keyword>
<proteinExistence type="predicted"/>
<gene>
    <name evidence="6" type="ORF">AAP_00648</name>
</gene>
<dbReference type="VEuPathDB" id="FungiDB:AAP_00648"/>
<evidence type="ECO:0000256" key="3">
    <source>
        <dbReference type="ARBA" id="ARBA00022737"/>
    </source>
</evidence>
<dbReference type="InterPro" id="IPR036322">
    <property type="entry name" value="WD40_repeat_dom_sf"/>
</dbReference>
<evidence type="ECO:0000313" key="7">
    <source>
        <dbReference type="Proteomes" id="UP000242877"/>
    </source>
</evidence>
<feature type="compositionally biased region" description="Basic and acidic residues" evidence="5">
    <location>
        <begin position="100"/>
        <end position="109"/>
    </location>
</feature>
<keyword evidence="2" id="KW-0853">WD repeat</keyword>
<dbReference type="GO" id="GO:0003714">
    <property type="term" value="F:transcription corepressor activity"/>
    <property type="evidence" value="ECO:0007669"/>
    <property type="project" value="InterPro"/>
</dbReference>
<organism evidence="6 7">
    <name type="scientific">Ascosphaera apis ARSEF 7405</name>
    <dbReference type="NCBI Taxonomy" id="392613"/>
    <lineage>
        <taxon>Eukaryota</taxon>
        <taxon>Fungi</taxon>
        <taxon>Dikarya</taxon>
        <taxon>Ascomycota</taxon>
        <taxon>Pezizomycotina</taxon>
        <taxon>Eurotiomycetes</taxon>
        <taxon>Eurotiomycetidae</taxon>
        <taxon>Onygenales</taxon>
        <taxon>Ascosphaeraceae</taxon>
        <taxon>Ascosphaera</taxon>
    </lineage>
</organism>
<dbReference type="Proteomes" id="UP000242877">
    <property type="component" value="Unassembled WGS sequence"/>
</dbReference>
<evidence type="ECO:0000256" key="1">
    <source>
        <dbReference type="ARBA" id="ARBA00004123"/>
    </source>
</evidence>
<dbReference type="InterPro" id="IPR015943">
    <property type="entry name" value="WD40/YVTN_repeat-like_dom_sf"/>
</dbReference>
<dbReference type="GO" id="GO:0034967">
    <property type="term" value="C:Set3 complex"/>
    <property type="evidence" value="ECO:0007669"/>
    <property type="project" value="TreeGrafter"/>
</dbReference>
<feature type="region of interest" description="Disordered" evidence="5">
    <location>
        <begin position="202"/>
        <end position="239"/>
    </location>
</feature>
<evidence type="ECO:0000256" key="5">
    <source>
        <dbReference type="SAM" id="MobiDB-lite"/>
    </source>
</evidence>
<dbReference type="Gene3D" id="2.130.10.10">
    <property type="entry name" value="YVTN repeat-like/Quinoprotein amine dehydrogenase"/>
    <property type="match status" value="1"/>
</dbReference>
<dbReference type="AlphaFoldDB" id="A0A168CTU5"/>
<dbReference type="PANTHER" id="PTHR22846">
    <property type="entry name" value="WD40 REPEAT PROTEIN"/>
    <property type="match status" value="1"/>
</dbReference>
<evidence type="ECO:0000313" key="6">
    <source>
        <dbReference type="EMBL" id="KZZ97005.1"/>
    </source>
</evidence>
<dbReference type="EMBL" id="AZGZ01000002">
    <property type="protein sequence ID" value="KZZ97005.1"/>
    <property type="molecule type" value="Genomic_DNA"/>
</dbReference>
<dbReference type="SUPFAM" id="SSF50978">
    <property type="entry name" value="WD40 repeat-like"/>
    <property type="match status" value="1"/>
</dbReference>
<reference evidence="6 7" key="1">
    <citation type="journal article" date="2016" name="Genome Biol. Evol.">
        <title>Divergent and convergent evolution of fungal pathogenicity.</title>
        <authorList>
            <person name="Shang Y."/>
            <person name="Xiao G."/>
            <person name="Zheng P."/>
            <person name="Cen K."/>
            <person name="Zhan S."/>
            <person name="Wang C."/>
        </authorList>
    </citation>
    <scope>NUCLEOTIDE SEQUENCE [LARGE SCALE GENOMIC DNA]</scope>
    <source>
        <strain evidence="6 7">ARSEF 7405</strain>
    </source>
</reference>
<dbReference type="Gene3D" id="1.20.960.30">
    <property type="match status" value="1"/>
</dbReference>